<dbReference type="NCBIfam" id="TIGR01509">
    <property type="entry name" value="HAD-SF-IA-v3"/>
    <property type="match status" value="1"/>
</dbReference>
<dbReference type="PANTHER" id="PTHR46470">
    <property type="entry name" value="N-ACYLNEURAMINATE-9-PHOSPHATASE"/>
    <property type="match status" value="1"/>
</dbReference>
<evidence type="ECO:0000256" key="3">
    <source>
        <dbReference type="ARBA" id="ARBA00022842"/>
    </source>
</evidence>
<dbReference type="Proteomes" id="UP000528457">
    <property type="component" value="Unassembled WGS sequence"/>
</dbReference>
<name>A0A7X0JRC8_9GAMM</name>
<dbReference type="FunCoup" id="A0A7X0JRC8">
    <property type="interactions" value="169"/>
</dbReference>
<reference evidence="4 5" key="1">
    <citation type="submission" date="2020-08" db="EMBL/GenBank/DDBJ databases">
        <title>Genomic Encyclopedia of Type Strains, Phase IV (KMG-IV): sequencing the most valuable type-strain genomes for metagenomic binning, comparative biology and taxonomic classification.</title>
        <authorList>
            <person name="Goeker M."/>
        </authorList>
    </citation>
    <scope>NUCLEOTIDE SEQUENCE [LARGE SCALE GENOMIC DNA]</scope>
    <source>
        <strain evidence="4 5">DSM 22368</strain>
    </source>
</reference>
<dbReference type="Pfam" id="PF00702">
    <property type="entry name" value="Hydrolase"/>
    <property type="match status" value="1"/>
</dbReference>
<accession>A0A7X0JRC8</accession>
<dbReference type="NCBIfam" id="TIGR01549">
    <property type="entry name" value="HAD-SF-IA-v1"/>
    <property type="match status" value="1"/>
</dbReference>
<sequence>MATLKLICFDLDDTLWSTKQVMLEAEKHCYAMLQEKAPVLCEHYDLKSLFAARVEKWKVLLAKNPELKHQVSQLRQQSLALLLQDYDFSEHDASSLSAEVFELFMHWRHKPVYFNNALETLAELKKHYHLAAITNGNACSERLGLDQYFSLHVSAEELGVGKPEAKPFLHTLNHFKVNADECLHVGDNPDDDIWGAQQAGLHSLWFNRKQEVWPHKEYQASLEVDALEKIPAAVKQLQDALSR</sequence>
<dbReference type="SUPFAM" id="SSF56784">
    <property type="entry name" value="HAD-like"/>
    <property type="match status" value="1"/>
</dbReference>
<dbReference type="InterPro" id="IPR006439">
    <property type="entry name" value="HAD-SF_hydro_IA"/>
</dbReference>
<gene>
    <name evidence="4" type="ORF">HNR48_000248</name>
</gene>
<evidence type="ECO:0000256" key="1">
    <source>
        <dbReference type="ARBA" id="ARBA00001946"/>
    </source>
</evidence>
<dbReference type="AlphaFoldDB" id="A0A7X0JRC8"/>
<dbReference type="PANTHER" id="PTHR46470:SF4">
    <property type="entry name" value="5-AMINO-6-(5-PHOSPHO-D-RIBITYLAMINO)URACIL PHOSPHATASE YIGB"/>
    <property type="match status" value="1"/>
</dbReference>
<dbReference type="InterPro" id="IPR051400">
    <property type="entry name" value="HAD-like_hydrolase"/>
</dbReference>
<dbReference type="SFLD" id="SFLDG01129">
    <property type="entry name" value="C1.5:_HAD__Beta-PGM__Phosphata"/>
    <property type="match status" value="1"/>
</dbReference>
<dbReference type="SFLD" id="SFLDS00003">
    <property type="entry name" value="Haloacid_Dehalogenase"/>
    <property type="match status" value="1"/>
</dbReference>
<dbReference type="InterPro" id="IPR036412">
    <property type="entry name" value="HAD-like_sf"/>
</dbReference>
<dbReference type="Gene3D" id="3.40.50.1000">
    <property type="entry name" value="HAD superfamily/HAD-like"/>
    <property type="match status" value="1"/>
</dbReference>
<keyword evidence="3" id="KW-0460">Magnesium</keyword>
<comment type="cofactor">
    <cofactor evidence="1">
        <name>Mg(2+)</name>
        <dbReference type="ChEBI" id="CHEBI:18420"/>
    </cofactor>
</comment>
<dbReference type="RefSeq" id="WP_166852655.1">
    <property type="nucleotide sequence ID" value="NZ_JAAONY010000001.1"/>
</dbReference>
<dbReference type="GO" id="GO:0009231">
    <property type="term" value="P:riboflavin biosynthetic process"/>
    <property type="evidence" value="ECO:0007669"/>
    <property type="project" value="TreeGrafter"/>
</dbReference>
<keyword evidence="5" id="KW-1185">Reference proteome</keyword>
<proteinExistence type="predicted"/>
<dbReference type="GO" id="GO:0016787">
    <property type="term" value="F:hydrolase activity"/>
    <property type="evidence" value="ECO:0007669"/>
    <property type="project" value="UniProtKB-KW"/>
</dbReference>
<dbReference type="PRINTS" id="PR00413">
    <property type="entry name" value="HADHALOGNASE"/>
</dbReference>
<comment type="caution">
    <text evidence="4">The sequence shown here is derived from an EMBL/GenBank/DDBJ whole genome shotgun (WGS) entry which is preliminary data.</text>
</comment>
<evidence type="ECO:0000313" key="5">
    <source>
        <dbReference type="Proteomes" id="UP000528457"/>
    </source>
</evidence>
<dbReference type="EMBL" id="JACHHT010000001">
    <property type="protein sequence ID" value="MBB6519970.1"/>
    <property type="molecule type" value="Genomic_DNA"/>
</dbReference>
<organism evidence="4 5">
    <name type="scientific">Pseudoteredinibacter isoporae</name>
    <dbReference type="NCBI Taxonomy" id="570281"/>
    <lineage>
        <taxon>Bacteria</taxon>
        <taxon>Pseudomonadati</taxon>
        <taxon>Pseudomonadota</taxon>
        <taxon>Gammaproteobacteria</taxon>
        <taxon>Cellvibrionales</taxon>
        <taxon>Cellvibrionaceae</taxon>
        <taxon>Pseudoteredinibacter</taxon>
    </lineage>
</organism>
<evidence type="ECO:0000313" key="4">
    <source>
        <dbReference type="EMBL" id="MBB6519970.1"/>
    </source>
</evidence>
<protein>
    <submittedName>
        <fullName evidence="4">Putative hydrolase of the HAD superfamily</fullName>
    </submittedName>
</protein>
<dbReference type="InParanoid" id="A0A7X0JRC8"/>
<dbReference type="Gene3D" id="1.20.120.1600">
    <property type="match status" value="1"/>
</dbReference>
<keyword evidence="2 4" id="KW-0378">Hydrolase</keyword>
<evidence type="ECO:0000256" key="2">
    <source>
        <dbReference type="ARBA" id="ARBA00022801"/>
    </source>
</evidence>
<dbReference type="InterPro" id="IPR023214">
    <property type="entry name" value="HAD_sf"/>
</dbReference>